<dbReference type="PROSITE" id="PS00636">
    <property type="entry name" value="DNAJ_1"/>
    <property type="match status" value="1"/>
</dbReference>
<keyword evidence="2" id="KW-0812">Transmembrane</keyword>
<dbReference type="PANTHER" id="PTHR43096">
    <property type="entry name" value="DNAJ HOMOLOG 1, MITOCHONDRIAL-RELATED"/>
    <property type="match status" value="1"/>
</dbReference>
<dbReference type="PANTHER" id="PTHR43096:SF58">
    <property type="entry name" value="CHAPERONE DNAJ-DOMAIN SUPERFAMILY PROTEIN"/>
    <property type="match status" value="1"/>
</dbReference>
<feature type="transmembrane region" description="Helical" evidence="2">
    <location>
        <begin position="201"/>
        <end position="223"/>
    </location>
</feature>
<proteinExistence type="predicted"/>
<feature type="region of interest" description="Disordered" evidence="1">
    <location>
        <begin position="1"/>
        <end position="20"/>
    </location>
</feature>
<dbReference type="KEGG" id="atr:18448797"/>
<dbReference type="AlphaFoldDB" id="U5DDS8"/>
<dbReference type="PRINTS" id="PR00625">
    <property type="entry name" value="JDOMAIN"/>
</dbReference>
<dbReference type="GO" id="GO:0042026">
    <property type="term" value="P:protein refolding"/>
    <property type="evidence" value="ECO:0000318"/>
    <property type="project" value="GO_Central"/>
</dbReference>
<feature type="transmembrane region" description="Helical" evidence="2">
    <location>
        <begin position="243"/>
        <end position="267"/>
    </location>
</feature>
<dbReference type="InterPro" id="IPR001623">
    <property type="entry name" value="DnaJ_domain"/>
</dbReference>
<keyword evidence="2" id="KW-0472">Membrane</keyword>
<dbReference type="CDD" id="cd06257">
    <property type="entry name" value="DnaJ"/>
    <property type="match status" value="1"/>
</dbReference>
<dbReference type="Gramene" id="ERN20385">
    <property type="protein sequence ID" value="ERN20385"/>
    <property type="gene ID" value="AMTR_s00068p00049920"/>
</dbReference>
<protein>
    <recommendedName>
        <fullName evidence="3">J domain-containing protein</fullName>
    </recommendedName>
</protein>
<evidence type="ECO:0000313" key="5">
    <source>
        <dbReference type="Proteomes" id="UP000017836"/>
    </source>
</evidence>
<dbReference type="GO" id="GO:0009507">
    <property type="term" value="C:chloroplast"/>
    <property type="evidence" value="ECO:0007669"/>
    <property type="project" value="EnsemblPlants"/>
</dbReference>
<dbReference type="EMBL" id="KI392059">
    <property type="protein sequence ID" value="ERN20385.1"/>
    <property type="molecule type" value="Genomic_DNA"/>
</dbReference>
<name>U5DDS8_AMBTC</name>
<reference evidence="5" key="1">
    <citation type="journal article" date="2013" name="Science">
        <title>The Amborella genome and the evolution of flowering plants.</title>
        <authorList>
            <consortium name="Amborella Genome Project"/>
        </authorList>
    </citation>
    <scope>NUCLEOTIDE SEQUENCE [LARGE SCALE GENOMIC DNA]</scope>
</reference>
<dbReference type="SUPFAM" id="SSF46565">
    <property type="entry name" value="Chaperone J-domain"/>
    <property type="match status" value="1"/>
</dbReference>
<feature type="domain" description="J" evidence="3">
    <location>
        <begin position="60"/>
        <end position="124"/>
    </location>
</feature>
<feature type="transmembrane region" description="Helical" evidence="2">
    <location>
        <begin position="274"/>
        <end position="292"/>
    </location>
</feature>
<accession>U5DDS8</accession>
<dbReference type="STRING" id="13333.U5DDS8"/>
<gene>
    <name evidence="4" type="ORF">AMTR_s00068p00049920</name>
</gene>
<dbReference type="Gene3D" id="1.10.287.110">
    <property type="entry name" value="DnaJ domain"/>
    <property type="match status" value="1"/>
</dbReference>
<dbReference type="InterPro" id="IPR036869">
    <property type="entry name" value="J_dom_sf"/>
</dbReference>
<dbReference type="Pfam" id="PF00226">
    <property type="entry name" value="DnaJ"/>
    <property type="match status" value="1"/>
</dbReference>
<organism evidence="4 5">
    <name type="scientific">Amborella trichopoda</name>
    <dbReference type="NCBI Taxonomy" id="13333"/>
    <lineage>
        <taxon>Eukaryota</taxon>
        <taxon>Viridiplantae</taxon>
        <taxon>Streptophyta</taxon>
        <taxon>Embryophyta</taxon>
        <taxon>Tracheophyta</taxon>
        <taxon>Spermatophyta</taxon>
        <taxon>Magnoliopsida</taxon>
        <taxon>Amborellales</taxon>
        <taxon>Amborellaceae</taxon>
        <taxon>Amborella</taxon>
    </lineage>
</organism>
<dbReference type="Proteomes" id="UP000017836">
    <property type="component" value="Unassembled WGS sequence"/>
</dbReference>
<sequence>MQAYLVSGKAAPPPSSSSSLSSIDALWFERRGGRGLLCNRRRASSLFTTRSTTNSSQEQDHYSVLGLSSNASSADIKRAFRFLALKYHPDVSKEFRAGDVFKSIHLAYEVLSNKTTRTEYDKKRVRRIQEERRRSTRRNWDSPEQINPYERVHVYTRSEQRRRRKQRQWFSQVELDYSSSSDEDEEETSASSQERGSFVEVLRFTFFTLLIVQTLGVKVALSLSGVNAMLDRRLDSGYKLGYVIAWFMGGRGGVLLAICLSFASWLCGKCSSSFVALVVVAMWVGVDLARFAPLPRGAILTLLYMSIRLQDDLKAEGI</sequence>
<dbReference type="SMART" id="SM00271">
    <property type="entry name" value="DnaJ"/>
    <property type="match status" value="1"/>
</dbReference>
<dbReference type="HOGENOM" id="CLU_048051_0_0_1"/>
<dbReference type="OrthoDB" id="376357at2759"/>
<dbReference type="GO" id="GO:0051082">
    <property type="term" value="F:unfolded protein binding"/>
    <property type="evidence" value="ECO:0000318"/>
    <property type="project" value="GO_Central"/>
</dbReference>
<keyword evidence="5" id="KW-1185">Reference proteome</keyword>
<dbReference type="PROSITE" id="PS50076">
    <property type="entry name" value="DNAJ_2"/>
    <property type="match status" value="1"/>
</dbReference>
<feature type="region of interest" description="Disordered" evidence="1">
    <location>
        <begin position="121"/>
        <end position="143"/>
    </location>
</feature>
<evidence type="ECO:0000313" key="4">
    <source>
        <dbReference type="EMBL" id="ERN20385.1"/>
    </source>
</evidence>
<evidence type="ECO:0000256" key="1">
    <source>
        <dbReference type="SAM" id="MobiDB-lite"/>
    </source>
</evidence>
<dbReference type="GO" id="GO:0005737">
    <property type="term" value="C:cytoplasm"/>
    <property type="evidence" value="ECO:0000318"/>
    <property type="project" value="GO_Central"/>
</dbReference>
<keyword evidence="2" id="KW-1133">Transmembrane helix</keyword>
<feature type="compositionally biased region" description="Basic and acidic residues" evidence="1">
    <location>
        <begin position="121"/>
        <end position="141"/>
    </location>
</feature>
<dbReference type="eggNOG" id="KOG0715">
    <property type="taxonomic scope" value="Eukaryota"/>
</dbReference>
<evidence type="ECO:0000259" key="3">
    <source>
        <dbReference type="PROSITE" id="PS50076"/>
    </source>
</evidence>
<dbReference type="InterPro" id="IPR018253">
    <property type="entry name" value="DnaJ_domain_CS"/>
</dbReference>
<evidence type="ECO:0000256" key="2">
    <source>
        <dbReference type="SAM" id="Phobius"/>
    </source>
</evidence>
<dbReference type="OMA" id="VRVYRWA"/>